<dbReference type="SUPFAM" id="SSF53756">
    <property type="entry name" value="UDP-Glycosyltransferase/glycogen phosphorylase"/>
    <property type="match status" value="1"/>
</dbReference>
<dbReference type="PANTHER" id="PTHR30160:SF1">
    <property type="entry name" value="LIPOPOLYSACCHARIDE 1,2-N-ACETYLGLUCOSAMINETRANSFERASE-RELATED"/>
    <property type="match status" value="1"/>
</dbReference>
<dbReference type="InterPro" id="IPR011908">
    <property type="entry name" value="LipoPS_heptosylTferase-I"/>
</dbReference>
<gene>
    <name evidence="13" type="ORF">PYK22_01992</name>
</gene>
<reference evidence="13 14" key="1">
    <citation type="submission" date="2013-12" db="EMBL/GenBank/DDBJ databases">
        <authorList>
            <person name="Stott M."/>
        </authorList>
    </citation>
    <scope>NUCLEOTIDE SEQUENCE [LARGE SCALE GENOMIC DNA]</scope>
    <source>
        <strain evidence="13 14">K22</strain>
    </source>
</reference>
<dbReference type="EC" id="2.4.99.23" evidence="9"/>
<keyword evidence="8" id="KW-0472">Membrane</keyword>
<keyword evidence="4" id="KW-0997">Cell inner membrane</keyword>
<accession>A0A0B6WXJ0</accession>
<dbReference type="STRING" id="454194.PYK22_01992"/>
<sequence>MRILIVKLSSIGDVVHALPTLAAIRNALPQAEISWLVERRAAEILQDNPLIDHLIEVDTKALRRASRLGETLLVARQQLHRLRAQPFDVALDLQGLIKSAFLARLAGAPRRCGFAPETLREPASRFLLTEIYRVPARAHVIAKNLALAAQALDIKTPTDPTQFRFPIAISPEHEREAESAIEAVAEDFALLNPGGGWPTKLWSARRFGALADALWETLGLPSVITYGPGEAELADEVMRESRKGAAYAVSLSLKGFYALARRARVYVGGDTGPTHLAVAAGTPVVGLFGPTEWWRNGSPRAEDICVERMDIGCRENCHRRSCRNWICMEIEVDRVLRAVEERLRRARCAAR</sequence>
<evidence type="ECO:0000256" key="2">
    <source>
        <dbReference type="ARBA" id="ARBA00004713"/>
    </source>
</evidence>
<evidence type="ECO:0000256" key="3">
    <source>
        <dbReference type="ARBA" id="ARBA00022475"/>
    </source>
</evidence>
<organism evidence="13 14">
    <name type="scientific">Pyrinomonas methylaliphatogenes</name>
    <dbReference type="NCBI Taxonomy" id="454194"/>
    <lineage>
        <taxon>Bacteria</taxon>
        <taxon>Pseudomonadati</taxon>
        <taxon>Acidobacteriota</taxon>
        <taxon>Blastocatellia</taxon>
        <taxon>Blastocatellales</taxon>
        <taxon>Pyrinomonadaceae</taxon>
        <taxon>Pyrinomonas</taxon>
    </lineage>
</organism>
<evidence type="ECO:0000256" key="4">
    <source>
        <dbReference type="ARBA" id="ARBA00022519"/>
    </source>
</evidence>
<dbReference type="Gene3D" id="3.40.50.2000">
    <property type="entry name" value="Glycogen Phosphorylase B"/>
    <property type="match status" value="2"/>
</dbReference>
<dbReference type="GO" id="GO:0005886">
    <property type="term" value="C:plasma membrane"/>
    <property type="evidence" value="ECO:0007669"/>
    <property type="project" value="UniProtKB-SubCell"/>
</dbReference>
<dbReference type="GO" id="GO:0009244">
    <property type="term" value="P:lipopolysaccharide core region biosynthetic process"/>
    <property type="evidence" value="ECO:0007669"/>
    <property type="project" value="InterPro"/>
</dbReference>
<dbReference type="GO" id="GO:0005829">
    <property type="term" value="C:cytosol"/>
    <property type="evidence" value="ECO:0007669"/>
    <property type="project" value="TreeGrafter"/>
</dbReference>
<dbReference type="OrthoDB" id="9797795at2"/>
<keyword evidence="6 13" id="KW-0808">Transferase</keyword>
<name>A0A0B6WXJ0_9BACT</name>
<evidence type="ECO:0000256" key="6">
    <source>
        <dbReference type="ARBA" id="ARBA00022679"/>
    </source>
</evidence>
<evidence type="ECO:0000256" key="8">
    <source>
        <dbReference type="ARBA" id="ARBA00023136"/>
    </source>
</evidence>
<protein>
    <recommendedName>
        <fullName evidence="10">Lipopolysaccharide heptosyltransferase 1</fullName>
        <ecNumber evidence="9">2.4.99.23</ecNumber>
    </recommendedName>
    <alternativeName>
        <fullName evidence="11">ADP-heptose:lipopolysaccharide heptosyltransferase I</fullName>
    </alternativeName>
</protein>
<dbReference type="InterPro" id="IPR051199">
    <property type="entry name" value="LPS_LOS_Heptosyltrfase"/>
</dbReference>
<comment type="pathway">
    <text evidence="2">Bacterial outer membrane biogenesis; LPS core biosynthesis.</text>
</comment>
<evidence type="ECO:0000256" key="5">
    <source>
        <dbReference type="ARBA" id="ARBA00022676"/>
    </source>
</evidence>
<evidence type="ECO:0000256" key="7">
    <source>
        <dbReference type="ARBA" id="ARBA00022985"/>
    </source>
</evidence>
<evidence type="ECO:0000256" key="1">
    <source>
        <dbReference type="ARBA" id="ARBA00004515"/>
    </source>
</evidence>
<evidence type="ECO:0000313" key="14">
    <source>
        <dbReference type="Proteomes" id="UP000031518"/>
    </source>
</evidence>
<dbReference type="EMBL" id="CBXV010000007">
    <property type="protein sequence ID" value="CDM65983.1"/>
    <property type="molecule type" value="Genomic_DNA"/>
</dbReference>
<dbReference type="GO" id="GO:0008713">
    <property type="term" value="F:ADP-heptose-lipopolysaccharide heptosyltransferase activity"/>
    <property type="evidence" value="ECO:0007669"/>
    <property type="project" value="TreeGrafter"/>
</dbReference>
<evidence type="ECO:0000256" key="12">
    <source>
        <dbReference type="ARBA" id="ARBA00049201"/>
    </source>
</evidence>
<evidence type="ECO:0000256" key="9">
    <source>
        <dbReference type="ARBA" id="ARBA00044041"/>
    </source>
</evidence>
<dbReference type="Proteomes" id="UP000031518">
    <property type="component" value="Unassembled WGS sequence"/>
</dbReference>
<evidence type="ECO:0000256" key="11">
    <source>
        <dbReference type="ARBA" id="ARBA00044330"/>
    </source>
</evidence>
<dbReference type="PANTHER" id="PTHR30160">
    <property type="entry name" value="TETRAACYLDISACCHARIDE 4'-KINASE-RELATED"/>
    <property type="match status" value="1"/>
</dbReference>
<keyword evidence="3" id="KW-1003">Cell membrane</keyword>
<comment type="catalytic activity">
    <reaction evidence="12">
        <text>an alpha-Kdo-(2-&gt;4)-alpha-Kdo-(2-&gt;6)-lipid A + ADP-L-glycero-beta-D-manno-heptose = an L-alpha-D-Hep-(1-&gt;5)-[alpha-Kdo-(2-&gt;4)]-alpha-Kdo-(2-&gt;6)-lipid A + ADP + H(+)</text>
        <dbReference type="Rhea" id="RHEA:74067"/>
        <dbReference type="ChEBI" id="CHEBI:15378"/>
        <dbReference type="ChEBI" id="CHEBI:61506"/>
        <dbReference type="ChEBI" id="CHEBI:176431"/>
        <dbReference type="ChEBI" id="CHEBI:193068"/>
        <dbReference type="ChEBI" id="CHEBI:456216"/>
        <dbReference type="EC" id="2.4.99.23"/>
    </reaction>
</comment>
<comment type="subcellular location">
    <subcellularLocation>
        <location evidence="1">Cell inner membrane</location>
        <topology evidence="1">Peripheral membrane protein</topology>
        <orientation evidence="1">Cytoplasmic side</orientation>
    </subcellularLocation>
</comment>
<reference evidence="13 14" key="2">
    <citation type="submission" date="2015-01" db="EMBL/GenBank/DDBJ databases">
        <title>Complete genome sequence of Pyrinomonas methylaliphatogenes type strain K22T.</title>
        <authorList>
            <person name="Lee K.C.Y."/>
            <person name="Power J.F."/>
            <person name="Dunfield P.F."/>
            <person name="Morgan X.C."/>
            <person name="Huttenhower C."/>
            <person name="Stott M.B."/>
        </authorList>
    </citation>
    <scope>NUCLEOTIDE SEQUENCE [LARGE SCALE GENOMIC DNA]</scope>
    <source>
        <strain evidence="13 14">K22</strain>
    </source>
</reference>
<keyword evidence="14" id="KW-1185">Reference proteome</keyword>
<dbReference type="NCBIfam" id="TIGR02193">
    <property type="entry name" value="heptsyl_trn_I"/>
    <property type="match status" value="1"/>
</dbReference>
<dbReference type="CDD" id="cd03789">
    <property type="entry name" value="GT9_LPS_heptosyltransferase"/>
    <property type="match status" value="1"/>
</dbReference>
<dbReference type="Pfam" id="PF01075">
    <property type="entry name" value="Glyco_transf_9"/>
    <property type="match status" value="1"/>
</dbReference>
<dbReference type="RefSeq" id="WP_041976796.1">
    <property type="nucleotide sequence ID" value="NZ_CBXV010000007.1"/>
</dbReference>
<evidence type="ECO:0000256" key="10">
    <source>
        <dbReference type="ARBA" id="ARBA00044190"/>
    </source>
</evidence>
<evidence type="ECO:0000313" key="13">
    <source>
        <dbReference type="EMBL" id="CDM65983.1"/>
    </source>
</evidence>
<keyword evidence="5" id="KW-0328">Glycosyltransferase</keyword>
<dbReference type="InterPro" id="IPR002201">
    <property type="entry name" value="Glyco_trans_9"/>
</dbReference>
<proteinExistence type="predicted"/>
<keyword evidence="7" id="KW-0448">Lipopolysaccharide biosynthesis</keyword>
<dbReference type="AlphaFoldDB" id="A0A0B6WXJ0"/>